<dbReference type="AlphaFoldDB" id="A0A2T8KTJ1"/>
<reference evidence="1" key="1">
    <citation type="submission" date="2018-04" db="EMBL/GenBank/DDBJ databases">
        <title>WGS assembly of Panicum hallii.</title>
        <authorList>
            <person name="Lovell J."/>
            <person name="Jenkins J."/>
            <person name="Lowry D."/>
            <person name="Mamidi S."/>
            <person name="Sreedasyam A."/>
            <person name="Weng X."/>
            <person name="Barry K."/>
            <person name="Bonette J."/>
            <person name="Campitelli B."/>
            <person name="Daum C."/>
            <person name="Gordon S."/>
            <person name="Gould B."/>
            <person name="Lipzen A."/>
            <person name="Macqueen A."/>
            <person name="Palacio-Mejia J."/>
            <person name="Plott C."/>
            <person name="Shakirov E."/>
            <person name="Shu S."/>
            <person name="Yoshinaga Y."/>
            <person name="Zane M."/>
            <person name="Rokhsar D."/>
            <person name="Grimwood J."/>
            <person name="Schmutz J."/>
            <person name="Juenger T."/>
        </authorList>
    </citation>
    <scope>NUCLEOTIDE SEQUENCE [LARGE SCALE GENOMIC DNA]</scope>
    <source>
        <strain evidence="1">FIL2</strain>
    </source>
</reference>
<accession>A0A2T8KTJ1</accession>
<protein>
    <submittedName>
        <fullName evidence="1">Uncharacterized protein</fullName>
    </submittedName>
</protein>
<name>A0A2T8KTJ1_9POAL</name>
<dbReference type="Proteomes" id="UP000243499">
    <property type="component" value="Chromosome 1"/>
</dbReference>
<dbReference type="Gramene" id="PVH65507">
    <property type="protein sequence ID" value="PVH65507"/>
    <property type="gene ID" value="PAHAL_1G010600"/>
</dbReference>
<proteinExistence type="predicted"/>
<evidence type="ECO:0000313" key="1">
    <source>
        <dbReference type="EMBL" id="PVH65507.1"/>
    </source>
</evidence>
<gene>
    <name evidence="1" type="ORF">PAHAL_1G010600</name>
</gene>
<sequence>MACSELQIRGLLIPSCSLSRHQTRRFAFEKNQKNSSSALADSYRLVEARQNYNCWQIDLGTAACGQTPNRHTVSHLAL</sequence>
<organism evidence="1">
    <name type="scientific">Panicum hallii</name>
    <dbReference type="NCBI Taxonomy" id="206008"/>
    <lineage>
        <taxon>Eukaryota</taxon>
        <taxon>Viridiplantae</taxon>
        <taxon>Streptophyta</taxon>
        <taxon>Embryophyta</taxon>
        <taxon>Tracheophyta</taxon>
        <taxon>Spermatophyta</taxon>
        <taxon>Magnoliopsida</taxon>
        <taxon>Liliopsida</taxon>
        <taxon>Poales</taxon>
        <taxon>Poaceae</taxon>
        <taxon>PACMAD clade</taxon>
        <taxon>Panicoideae</taxon>
        <taxon>Panicodae</taxon>
        <taxon>Paniceae</taxon>
        <taxon>Panicinae</taxon>
        <taxon>Panicum</taxon>
        <taxon>Panicum sect. Panicum</taxon>
    </lineage>
</organism>
<dbReference type="EMBL" id="CM008046">
    <property type="protein sequence ID" value="PVH65507.1"/>
    <property type="molecule type" value="Genomic_DNA"/>
</dbReference>